<dbReference type="GO" id="GO:0008408">
    <property type="term" value="F:3'-5' exonuclease activity"/>
    <property type="evidence" value="ECO:0007669"/>
    <property type="project" value="InterPro"/>
</dbReference>
<dbReference type="InterPro" id="IPR036388">
    <property type="entry name" value="WH-like_DNA-bd_sf"/>
</dbReference>
<gene>
    <name evidence="9" type="primary">Wrn</name>
    <name evidence="8" type="synonym">WRN</name>
</gene>
<dbReference type="SMART" id="SM00490">
    <property type="entry name" value="HELICc"/>
    <property type="match status" value="1"/>
</dbReference>
<dbReference type="Pfam" id="PF00271">
    <property type="entry name" value="Helicase_C"/>
    <property type="match status" value="1"/>
</dbReference>
<dbReference type="EMBL" id="U97045">
    <property type="protein sequence ID" value="AAB87366.1"/>
    <property type="molecule type" value="mRNA"/>
</dbReference>
<dbReference type="SUPFAM" id="SSF53098">
    <property type="entry name" value="Ribonuclease H-like"/>
    <property type="match status" value="1"/>
</dbReference>
<proteinExistence type="evidence at transcript level"/>
<evidence type="ECO:0000256" key="5">
    <source>
        <dbReference type="ARBA" id="ARBA00034617"/>
    </source>
</evidence>
<dbReference type="PeptideAtlas" id="O35948"/>
<comment type="catalytic activity">
    <reaction evidence="5 6">
        <text>Couples ATP hydrolysis with the unwinding of duplex DNA by translocating in the 3'-5' direction.</text>
        <dbReference type="EC" id="5.6.2.4"/>
    </reaction>
</comment>
<keyword evidence="6" id="KW-0547">Nucleotide-binding</keyword>
<dbReference type="SUPFAM" id="SSF52540">
    <property type="entry name" value="P-loop containing nucleoside triphosphate hydrolases"/>
    <property type="match status" value="1"/>
</dbReference>
<dbReference type="GO" id="GO:0006260">
    <property type="term" value="P:DNA replication"/>
    <property type="evidence" value="ECO:0007669"/>
    <property type="project" value="UniProtKB-ARBA"/>
</dbReference>
<keyword evidence="4" id="KW-0413">Isomerase</keyword>
<dbReference type="InterPro" id="IPR004589">
    <property type="entry name" value="DNA_helicase_ATP-dep_RecQ"/>
</dbReference>
<dbReference type="CDD" id="cd06129">
    <property type="entry name" value="RNaseD_like"/>
    <property type="match status" value="1"/>
</dbReference>
<reference evidence="8" key="1">
    <citation type="submission" date="1997-04" db="EMBL/GenBank/DDBJ databases">
        <title>mouse WRN.</title>
        <authorList>
            <person name="Wu J."/>
            <person name="He J."/>
            <person name="Mountz J.D."/>
        </authorList>
    </citation>
    <scope>NUCLEOTIDE SEQUENCE</scope>
</reference>
<dbReference type="EC" id="5.6.2.4" evidence="6"/>
<dbReference type="CDD" id="cd18794">
    <property type="entry name" value="SF2_C_RecQ"/>
    <property type="match status" value="1"/>
</dbReference>
<dbReference type="InterPro" id="IPR002562">
    <property type="entry name" value="3'-5'_exonuclease_dom"/>
</dbReference>
<dbReference type="GO" id="GO:0006310">
    <property type="term" value="P:DNA recombination"/>
    <property type="evidence" value="ECO:0007669"/>
    <property type="project" value="InterPro"/>
</dbReference>
<dbReference type="FunFam" id="3.30.420.10:FF:000053">
    <property type="entry name" value="Werner syndrome ATP-dependent helicase homolog"/>
    <property type="match status" value="1"/>
</dbReference>
<keyword evidence="6" id="KW-0539">Nucleus</keyword>
<dbReference type="PANTHER" id="PTHR13710">
    <property type="entry name" value="DNA HELICASE RECQ FAMILY MEMBER"/>
    <property type="match status" value="1"/>
</dbReference>
<name>O35948_MOUSE</name>
<feature type="domain" description="Helicase C-terminal" evidence="7">
    <location>
        <begin position="373"/>
        <end position="526"/>
    </location>
</feature>
<dbReference type="Gene3D" id="3.30.420.10">
    <property type="entry name" value="Ribonuclease H-like superfamily/Ribonuclease H"/>
    <property type="match status" value="1"/>
</dbReference>
<dbReference type="Pfam" id="PF16124">
    <property type="entry name" value="RecQ_Zn_bind"/>
    <property type="match status" value="1"/>
</dbReference>
<dbReference type="SMART" id="SM00474">
    <property type="entry name" value="35EXOc"/>
    <property type="match status" value="1"/>
</dbReference>
<comment type="subcellular location">
    <subcellularLocation>
        <location evidence="6">Nucleus</location>
    </subcellularLocation>
</comment>
<evidence type="ECO:0000256" key="2">
    <source>
        <dbReference type="ARBA" id="ARBA00022801"/>
    </source>
</evidence>
<dbReference type="InterPro" id="IPR012337">
    <property type="entry name" value="RNaseH-like_sf"/>
</dbReference>
<keyword evidence="6" id="KW-0067">ATP-binding</keyword>
<dbReference type="PROSITE" id="PS51194">
    <property type="entry name" value="HELICASE_CTER"/>
    <property type="match status" value="1"/>
</dbReference>
<dbReference type="MGI" id="MGI:109635">
    <property type="gene designation" value="Wrn"/>
</dbReference>
<evidence type="ECO:0000256" key="6">
    <source>
        <dbReference type="RuleBase" id="RU364117"/>
    </source>
</evidence>
<dbReference type="FunFam" id="3.40.50.300:FF:001023">
    <property type="entry name" value="Werner syndrome RecQ like helicase"/>
    <property type="match status" value="1"/>
</dbReference>
<dbReference type="GO" id="GO:0005634">
    <property type="term" value="C:nucleus"/>
    <property type="evidence" value="ECO:0007669"/>
    <property type="project" value="UniProtKB-SubCell"/>
</dbReference>
<dbReference type="AGR" id="MGI:109635"/>
<dbReference type="Gene3D" id="3.40.50.300">
    <property type="entry name" value="P-loop containing nucleotide triphosphate hydrolases"/>
    <property type="match status" value="2"/>
</dbReference>
<evidence type="ECO:0000256" key="4">
    <source>
        <dbReference type="ARBA" id="ARBA00023235"/>
    </source>
</evidence>
<organism evidence="8">
    <name type="scientific">Mus musculus</name>
    <name type="common">Mouse</name>
    <dbReference type="NCBI Taxonomy" id="10090"/>
    <lineage>
        <taxon>Eukaryota</taxon>
        <taxon>Metazoa</taxon>
        <taxon>Chordata</taxon>
        <taxon>Craniata</taxon>
        <taxon>Vertebrata</taxon>
        <taxon>Euteleostomi</taxon>
        <taxon>Mammalia</taxon>
        <taxon>Eutheria</taxon>
        <taxon>Euarchontoglires</taxon>
        <taxon>Glires</taxon>
        <taxon>Rodentia</taxon>
        <taxon>Myomorpha</taxon>
        <taxon>Muroidea</taxon>
        <taxon>Muridae</taxon>
        <taxon>Murinae</taxon>
        <taxon>Mus</taxon>
        <taxon>Mus</taxon>
    </lineage>
</organism>
<evidence type="ECO:0000256" key="3">
    <source>
        <dbReference type="ARBA" id="ARBA00022806"/>
    </source>
</evidence>
<comment type="similarity">
    <text evidence="1 6">Belongs to the helicase family. RecQ subfamily.</text>
</comment>
<dbReference type="GO" id="GO:0043138">
    <property type="term" value="F:3'-5' DNA helicase activity"/>
    <property type="evidence" value="ECO:0007669"/>
    <property type="project" value="UniProtKB-EC"/>
</dbReference>
<dbReference type="GO" id="GO:0003676">
    <property type="term" value="F:nucleic acid binding"/>
    <property type="evidence" value="ECO:0007669"/>
    <property type="project" value="InterPro"/>
</dbReference>
<evidence type="ECO:0000256" key="1">
    <source>
        <dbReference type="ARBA" id="ARBA00005446"/>
    </source>
</evidence>
<sequence length="643" mass="72821">METTSLQRKFPEWMSMQSQRCATEEKACVQKNVLEDNLPFLEFPGSIVYSYEASDCSFLSEDISMRLSDGDVVGFDMEWPPIYKPGKRSRVAVIQLCVSENKCYLFHISSMSVFPQGLKMLLENKSIKKAGVGIEGDQWKLLRDFDVKLESFVELTDVANEKLKCAETWSLNGLVKHVLGKQLLKDKSIRCSNWSNFPLTEDQKLYAATDAYAGFIIYRKIGNFGLILFQVVSPIKPEEKPPCDKKKPLTLTPQEVMDLAKHLPHAFSKLENPRRVSILLKDISENLCSLRKVICVPSEWGHDFRSSFRMLGSLKTALPLVPVIALSATASSSIREDIISCLNLKDPQITCTGFDRPNLYLEVGRKTGNILQDLKPFLVRKASSAWEFEGPTIIYCPSRKMTEQVTAELGKLNLACRTYHAGMKISERKDVHHRLLRDEIQCVVATVAFGVGINKADIRKVIHNGAPKEMESYYQEIGRAGRDGLQSSCHLLWAPADFNTSRNLLIEIHDEKFRLYKLKMMVKMEKYLHSSQCRRRIILSHFEDKCLQKASLDIMGTEKCCDNCRPRLNHCLTANNSEDASQDFGPQAFQLLSAVGILQEKFGIGIPILFLRGSNSQRLPDKYRGHRLFGAGKEQAESFRVGP</sequence>
<comment type="catalytic activity">
    <reaction evidence="6">
        <text>ATP + H2O = ADP + phosphate + H(+)</text>
        <dbReference type="Rhea" id="RHEA:13065"/>
        <dbReference type="ChEBI" id="CHEBI:15377"/>
        <dbReference type="ChEBI" id="CHEBI:15378"/>
        <dbReference type="ChEBI" id="CHEBI:30616"/>
        <dbReference type="ChEBI" id="CHEBI:43474"/>
        <dbReference type="ChEBI" id="CHEBI:456216"/>
    </reaction>
</comment>
<dbReference type="AlphaFoldDB" id="O35948"/>
<keyword evidence="2 6" id="KW-0378">Hydrolase</keyword>
<protein>
    <recommendedName>
        <fullName evidence="6">ATP-dependent DNA helicase</fullName>
        <ecNumber evidence="6">5.6.2.4</ecNumber>
    </recommendedName>
</protein>
<dbReference type="InterPro" id="IPR027417">
    <property type="entry name" value="P-loop_NTPase"/>
</dbReference>
<dbReference type="GO" id="GO:0005524">
    <property type="term" value="F:ATP binding"/>
    <property type="evidence" value="ECO:0007669"/>
    <property type="project" value="UniProtKB-KW"/>
</dbReference>
<dbReference type="Gene3D" id="1.10.10.10">
    <property type="entry name" value="Winged helix-like DNA-binding domain superfamily/Winged helix DNA-binding domain"/>
    <property type="match status" value="1"/>
</dbReference>
<dbReference type="PANTHER" id="PTHR13710:SF120">
    <property type="entry name" value="BIFUNCTIONAL 3'-5' EXONUCLEASE_ATP-DEPENDENT HELICASE WRN"/>
    <property type="match status" value="1"/>
</dbReference>
<accession>O35948</accession>
<dbReference type="InterPro" id="IPR001650">
    <property type="entry name" value="Helicase_C-like"/>
</dbReference>
<dbReference type="Pfam" id="PF01612">
    <property type="entry name" value="DNA_pol_A_exo1"/>
    <property type="match status" value="1"/>
</dbReference>
<dbReference type="InterPro" id="IPR032284">
    <property type="entry name" value="RecQ_Zn-bd"/>
</dbReference>
<evidence type="ECO:0000259" key="7">
    <source>
        <dbReference type="PROSITE" id="PS51194"/>
    </source>
</evidence>
<evidence type="ECO:0000313" key="8">
    <source>
        <dbReference type="EMBL" id="AAB87366.1"/>
    </source>
</evidence>
<keyword evidence="3 6" id="KW-0347">Helicase</keyword>
<dbReference type="GO" id="GO:0016887">
    <property type="term" value="F:ATP hydrolysis activity"/>
    <property type="evidence" value="ECO:0007669"/>
    <property type="project" value="RHEA"/>
</dbReference>
<evidence type="ECO:0000313" key="9">
    <source>
        <dbReference type="MGI" id="MGI:109635"/>
    </source>
</evidence>
<dbReference type="NCBIfam" id="TIGR00614">
    <property type="entry name" value="recQ_fam"/>
    <property type="match status" value="1"/>
</dbReference>
<dbReference type="InterPro" id="IPR036397">
    <property type="entry name" value="RNaseH_sf"/>
</dbReference>